<proteinExistence type="predicted"/>
<reference evidence="1" key="1">
    <citation type="submission" date="2022-08" db="EMBL/GenBank/DDBJ databases">
        <title>Genome Sequence of Fusarium decemcellulare.</title>
        <authorList>
            <person name="Buettner E."/>
        </authorList>
    </citation>
    <scope>NUCLEOTIDE SEQUENCE</scope>
    <source>
        <strain evidence="1">Babe19</strain>
    </source>
</reference>
<gene>
    <name evidence="1" type="ORF">NM208_g6068</name>
</gene>
<evidence type="ECO:0000313" key="1">
    <source>
        <dbReference type="EMBL" id="KAJ3538059.1"/>
    </source>
</evidence>
<sequence>MTKTYPPKVVQARPRREGDDDDDDIVSIRFHGRMFDISIRKSYFTNSPNTTTLYEKYREAIDYDSDDEDIFEWIIGIFQPLFRQLAPTPLPAFDPDKIRNNEVKPTLSDYLFPQQFGFRLEAVDDELIPRHVNDEGYMMPPRAHLDGDFLDELESWTEFFEPSAVRVAFTEPEEALKEMPKRVLVTLKSGVETVCYFQYSGVEPPGGPTEKGLMAYKKIYDAGGLPNVNVGRLLGVVHTTDTNRTLGLLLEHIDRRTTMWNALFTNVSLETREKWASQVTDAVTALHRAGAVWGNASIFSIVIDKDENAWVADFRGGYPVGWIDKDKAGTVEGDMQGLERTLREILETQGDVAYDSDIDQERPNKAHL</sequence>
<keyword evidence="2" id="KW-1185">Reference proteome</keyword>
<comment type="caution">
    <text evidence="1">The sequence shown here is derived from an EMBL/GenBank/DDBJ whole genome shotgun (WGS) entry which is preliminary data.</text>
</comment>
<dbReference type="Proteomes" id="UP001148629">
    <property type="component" value="Unassembled WGS sequence"/>
</dbReference>
<organism evidence="1 2">
    <name type="scientific">Fusarium decemcellulare</name>
    <dbReference type="NCBI Taxonomy" id="57161"/>
    <lineage>
        <taxon>Eukaryota</taxon>
        <taxon>Fungi</taxon>
        <taxon>Dikarya</taxon>
        <taxon>Ascomycota</taxon>
        <taxon>Pezizomycotina</taxon>
        <taxon>Sordariomycetes</taxon>
        <taxon>Hypocreomycetidae</taxon>
        <taxon>Hypocreales</taxon>
        <taxon>Nectriaceae</taxon>
        <taxon>Fusarium</taxon>
        <taxon>Fusarium decemcellulare species complex</taxon>
    </lineage>
</organism>
<dbReference type="EMBL" id="JANRMS010000543">
    <property type="protein sequence ID" value="KAJ3538059.1"/>
    <property type="molecule type" value="Genomic_DNA"/>
</dbReference>
<protein>
    <submittedName>
        <fullName evidence="1">Uncharacterized protein</fullName>
    </submittedName>
</protein>
<accession>A0ACC1SEI2</accession>
<evidence type="ECO:0000313" key="2">
    <source>
        <dbReference type="Proteomes" id="UP001148629"/>
    </source>
</evidence>
<name>A0ACC1SEI2_9HYPO</name>